<name>A0A926EAN0_9FIRM</name>
<protein>
    <submittedName>
        <fullName evidence="2">GNAT family N-acetyltransferase</fullName>
    </submittedName>
</protein>
<dbReference type="PROSITE" id="PS51186">
    <property type="entry name" value="GNAT"/>
    <property type="match status" value="1"/>
</dbReference>
<dbReference type="CDD" id="cd04301">
    <property type="entry name" value="NAT_SF"/>
    <property type="match status" value="1"/>
</dbReference>
<dbReference type="InterPro" id="IPR000182">
    <property type="entry name" value="GNAT_dom"/>
</dbReference>
<evidence type="ECO:0000313" key="2">
    <source>
        <dbReference type="EMBL" id="MBC8570283.1"/>
    </source>
</evidence>
<comment type="caution">
    <text evidence="2">The sequence shown here is derived from an EMBL/GenBank/DDBJ whole genome shotgun (WGS) entry which is preliminary data.</text>
</comment>
<keyword evidence="3" id="KW-1185">Reference proteome</keyword>
<dbReference type="RefSeq" id="WP_262397379.1">
    <property type="nucleotide sequence ID" value="NZ_JACRTC010000003.1"/>
</dbReference>
<organism evidence="2 3">
    <name type="scientific">Zongyangia hominis</name>
    <dbReference type="NCBI Taxonomy" id="2763677"/>
    <lineage>
        <taxon>Bacteria</taxon>
        <taxon>Bacillati</taxon>
        <taxon>Bacillota</taxon>
        <taxon>Clostridia</taxon>
        <taxon>Eubacteriales</taxon>
        <taxon>Oscillospiraceae</taxon>
        <taxon>Zongyangia</taxon>
    </lineage>
</organism>
<sequence>MILRSYQPADCAQLAALFYGTVHSVNARDYTPAELDAWTGSSVDLDAWNRSFLEHYTVVAEENGIIVGFGDMDATGYLDRLFVHKDAQGRGIGSAICDALERAVSSEMITTHASITAKPFFLRRGYLLVEEQQVRRGKERLTNFVMQKKNPAR</sequence>
<accession>A0A926EAN0</accession>
<dbReference type="EMBL" id="JACRTC010000003">
    <property type="protein sequence ID" value="MBC8570283.1"/>
    <property type="molecule type" value="Genomic_DNA"/>
</dbReference>
<evidence type="ECO:0000313" key="3">
    <source>
        <dbReference type="Proteomes" id="UP000660861"/>
    </source>
</evidence>
<reference evidence="2" key="1">
    <citation type="submission" date="2020-08" db="EMBL/GenBank/DDBJ databases">
        <title>Genome public.</title>
        <authorList>
            <person name="Liu C."/>
            <person name="Sun Q."/>
        </authorList>
    </citation>
    <scope>NUCLEOTIDE SEQUENCE</scope>
    <source>
        <strain evidence="2">NSJ-54</strain>
    </source>
</reference>
<dbReference type="Pfam" id="PF13673">
    <property type="entry name" value="Acetyltransf_10"/>
    <property type="match status" value="1"/>
</dbReference>
<dbReference type="SUPFAM" id="SSF55729">
    <property type="entry name" value="Acyl-CoA N-acyltransferases (Nat)"/>
    <property type="match status" value="1"/>
</dbReference>
<dbReference type="PANTHER" id="PTHR43451">
    <property type="entry name" value="ACETYLTRANSFERASE (GNAT) FAMILY PROTEIN"/>
    <property type="match status" value="1"/>
</dbReference>
<evidence type="ECO:0000259" key="1">
    <source>
        <dbReference type="PROSITE" id="PS51186"/>
    </source>
</evidence>
<dbReference type="GO" id="GO:0016747">
    <property type="term" value="F:acyltransferase activity, transferring groups other than amino-acyl groups"/>
    <property type="evidence" value="ECO:0007669"/>
    <property type="project" value="InterPro"/>
</dbReference>
<proteinExistence type="predicted"/>
<gene>
    <name evidence="2" type="ORF">H8709_05510</name>
</gene>
<dbReference type="Gene3D" id="3.40.630.30">
    <property type="match status" value="1"/>
</dbReference>
<dbReference type="Proteomes" id="UP000660861">
    <property type="component" value="Unassembled WGS sequence"/>
</dbReference>
<dbReference type="InterPro" id="IPR016181">
    <property type="entry name" value="Acyl_CoA_acyltransferase"/>
</dbReference>
<feature type="domain" description="N-acetyltransferase" evidence="1">
    <location>
        <begin position="1"/>
        <end position="151"/>
    </location>
</feature>
<dbReference type="PANTHER" id="PTHR43451:SF1">
    <property type="entry name" value="ACETYLTRANSFERASE"/>
    <property type="match status" value="1"/>
</dbReference>
<dbReference type="AlphaFoldDB" id="A0A926EAN0"/>
<dbReference type="InterPro" id="IPR052564">
    <property type="entry name" value="N-acetyltrans/Recomb-assoc"/>
</dbReference>